<organism evidence="4 5">
    <name type="scientific">Paludibacterium denitrificans</name>
    <dbReference type="NCBI Taxonomy" id="2675226"/>
    <lineage>
        <taxon>Bacteria</taxon>
        <taxon>Pseudomonadati</taxon>
        <taxon>Pseudomonadota</taxon>
        <taxon>Betaproteobacteria</taxon>
        <taxon>Neisseriales</taxon>
        <taxon>Chromobacteriaceae</taxon>
        <taxon>Paludibacterium</taxon>
    </lineage>
</organism>
<evidence type="ECO:0000313" key="4">
    <source>
        <dbReference type="EMBL" id="MTD32876.1"/>
    </source>
</evidence>
<dbReference type="GO" id="GO:0032264">
    <property type="term" value="P:IMP salvage"/>
    <property type="evidence" value="ECO:0007669"/>
    <property type="project" value="TreeGrafter"/>
</dbReference>
<keyword evidence="4" id="KW-0328">Glycosyltransferase</keyword>
<dbReference type="AlphaFoldDB" id="A0A844G8Z7"/>
<evidence type="ECO:0000256" key="2">
    <source>
        <dbReference type="ARBA" id="ARBA00049402"/>
    </source>
</evidence>
<dbReference type="InterPro" id="IPR029057">
    <property type="entry name" value="PRTase-like"/>
</dbReference>
<dbReference type="GO" id="GO:0005829">
    <property type="term" value="C:cytosol"/>
    <property type="evidence" value="ECO:0007669"/>
    <property type="project" value="TreeGrafter"/>
</dbReference>
<dbReference type="NCBIfam" id="NF006605">
    <property type="entry name" value="PRK09162.1"/>
    <property type="match status" value="1"/>
</dbReference>
<reference evidence="4 5" key="1">
    <citation type="submission" date="2019-11" db="EMBL/GenBank/DDBJ databases">
        <title>Draft genome sequence of Paludibacterium sp. dN18-1.</title>
        <authorList>
            <person name="Im W.-T."/>
        </authorList>
    </citation>
    <scope>NUCLEOTIDE SEQUENCE [LARGE SCALE GENOMIC DNA]</scope>
    <source>
        <strain evidence="5">dN 18-1</strain>
    </source>
</reference>
<dbReference type="Proteomes" id="UP000446658">
    <property type="component" value="Unassembled WGS sequence"/>
</dbReference>
<dbReference type="RefSeq" id="WP_230369493.1">
    <property type="nucleotide sequence ID" value="NZ_WLYX01000001.1"/>
</dbReference>
<name>A0A844G8Z7_9NEIS</name>
<comment type="catalytic activity">
    <reaction evidence="2">
        <text>IMP + diphosphate = hypoxanthine + 5-phospho-alpha-D-ribose 1-diphosphate</text>
        <dbReference type="Rhea" id="RHEA:17973"/>
        <dbReference type="ChEBI" id="CHEBI:17368"/>
        <dbReference type="ChEBI" id="CHEBI:33019"/>
        <dbReference type="ChEBI" id="CHEBI:58017"/>
        <dbReference type="ChEBI" id="CHEBI:58053"/>
        <dbReference type="EC" id="2.4.2.8"/>
    </reaction>
    <physiologicalReaction direction="right-to-left" evidence="2">
        <dbReference type="Rhea" id="RHEA:17975"/>
    </physiologicalReaction>
</comment>
<sequence>MPNVSEARGILNSADVLFTAEQVSAAVERMAAEITEKLGETYPLVLSVMGGAVVFTGQLLPRLAFPLDFDYVHVSRYGDKTKGGELVWRQAPKEDVQDRVVLVLDDILDEGETMAAIRDRVLNMGAKAFYSGVFANKLISKSKPIAADFVGIDVPDRYVFGYGMDVRGSWRNLLSNLCAEISRSVPPT</sequence>
<dbReference type="Pfam" id="PF00156">
    <property type="entry name" value="Pribosyltran"/>
    <property type="match status" value="1"/>
</dbReference>
<evidence type="ECO:0000259" key="3">
    <source>
        <dbReference type="Pfam" id="PF00156"/>
    </source>
</evidence>
<dbReference type="GO" id="GO:0004422">
    <property type="term" value="F:hypoxanthine phosphoribosyltransferase activity"/>
    <property type="evidence" value="ECO:0007669"/>
    <property type="project" value="TreeGrafter"/>
</dbReference>
<dbReference type="SUPFAM" id="SSF53271">
    <property type="entry name" value="PRTase-like"/>
    <property type="match status" value="1"/>
</dbReference>
<dbReference type="Gene3D" id="3.40.50.2020">
    <property type="match status" value="1"/>
</dbReference>
<dbReference type="GO" id="GO:0046100">
    <property type="term" value="P:hypoxanthine metabolic process"/>
    <property type="evidence" value="ECO:0007669"/>
    <property type="project" value="TreeGrafter"/>
</dbReference>
<evidence type="ECO:0000256" key="1">
    <source>
        <dbReference type="ARBA" id="ARBA00048811"/>
    </source>
</evidence>
<dbReference type="GO" id="GO:0000287">
    <property type="term" value="F:magnesium ion binding"/>
    <property type="evidence" value="ECO:0007669"/>
    <property type="project" value="TreeGrafter"/>
</dbReference>
<feature type="domain" description="Phosphoribosyltransferase" evidence="3">
    <location>
        <begin position="18"/>
        <end position="164"/>
    </location>
</feature>
<dbReference type="CDD" id="cd06223">
    <property type="entry name" value="PRTases_typeI"/>
    <property type="match status" value="1"/>
</dbReference>
<dbReference type="PANTHER" id="PTHR43340">
    <property type="entry name" value="HYPOXANTHINE-GUANINE PHOSPHORIBOSYLTRANSFERASE"/>
    <property type="match status" value="1"/>
</dbReference>
<comment type="caution">
    <text evidence="4">The sequence shown here is derived from an EMBL/GenBank/DDBJ whole genome shotgun (WGS) entry which is preliminary data.</text>
</comment>
<dbReference type="GO" id="GO:0032263">
    <property type="term" value="P:GMP salvage"/>
    <property type="evidence" value="ECO:0007669"/>
    <property type="project" value="TreeGrafter"/>
</dbReference>
<comment type="catalytic activity">
    <reaction evidence="1">
        <text>GMP + diphosphate = guanine + 5-phospho-alpha-D-ribose 1-diphosphate</text>
        <dbReference type="Rhea" id="RHEA:25424"/>
        <dbReference type="ChEBI" id="CHEBI:16235"/>
        <dbReference type="ChEBI" id="CHEBI:33019"/>
        <dbReference type="ChEBI" id="CHEBI:58017"/>
        <dbReference type="ChEBI" id="CHEBI:58115"/>
        <dbReference type="EC" id="2.4.2.8"/>
    </reaction>
    <physiologicalReaction direction="right-to-left" evidence="1">
        <dbReference type="Rhea" id="RHEA:25426"/>
    </physiologicalReaction>
</comment>
<dbReference type="PANTHER" id="PTHR43340:SF1">
    <property type="entry name" value="HYPOXANTHINE PHOSPHORIBOSYLTRANSFERASE"/>
    <property type="match status" value="1"/>
</dbReference>
<keyword evidence="5" id="KW-1185">Reference proteome</keyword>
<accession>A0A844G8Z7</accession>
<dbReference type="GO" id="GO:0006178">
    <property type="term" value="P:guanine salvage"/>
    <property type="evidence" value="ECO:0007669"/>
    <property type="project" value="TreeGrafter"/>
</dbReference>
<keyword evidence="4" id="KW-0808">Transferase</keyword>
<dbReference type="InterPro" id="IPR000836">
    <property type="entry name" value="PRTase_dom"/>
</dbReference>
<evidence type="ECO:0000313" key="5">
    <source>
        <dbReference type="Proteomes" id="UP000446658"/>
    </source>
</evidence>
<proteinExistence type="predicted"/>
<dbReference type="EMBL" id="WLYX01000001">
    <property type="protein sequence ID" value="MTD32876.1"/>
    <property type="molecule type" value="Genomic_DNA"/>
</dbReference>
<dbReference type="EC" id="2.4.2.8" evidence="4"/>
<protein>
    <submittedName>
        <fullName evidence="4">Hypoxanthine-guanine phosphoribosyltransferase</fullName>
        <ecNumber evidence="4">2.4.2.8</ecNumber>
    </submittedName>
</protein>
<gene>
    <name evidence="4" type="ORF">GKE73_05420</name>
</gene>
<dbReference type="InterPro" id="IPR050408">
    <property type="entry name" value="HGPRT"/>
</dbReference>